<dbReference type="EMBL" id="CAJNDS010002641">
    <property type="protein sequence ID" value="CAE7554736.1"/>
    <property type="molecule type" value="Genomic_DNA"/>
</dbReference>
<reference evidence="1" key="1">
    <citation type="submission" date="2021-02" db="EMBL/GenBank/DDBJ databases">
        <authorList>
            <person name="Dougan E. K."/>
            <person name="Rhodes N."/>
            <person name="Thang M."/>
            <person name="Chan C."/>
        </authorList>
    </citation>
    <scope>NUCLEOTIDE SEQUENCE</scope>
</reference>
<name>A0A812TWI5_9DINO</name>
<comment type="caution">
    <text evidence="1">The sequence shown here is derived from an EMBL/GenBank/DDBJ whole genome shotgun (WGS) entry which is preliminary data.</text>
</comment>
<dbReference type="Proteomes" id="UP000604046">
    <property type="component" value="Unassembled WGS sequence"/>
</dbReference>
<sequence length="242" mass="27394">MGTTGRVVRQMKMARRVSSCPSLPAWLMDCIVATRLAVVKPSAALTVASYQRLYTTSRTVLFPELFLDLVEQFPLAKVVLTNRNASDWARRRRERLALLPVQRPCGFWIDDYSDEDVAIMFEAHDDLVRWEKCPTRQVVNPTPQNLSFAVDIVCLLREKQRCRNDLSRLQPEDKEVLQLAGEGLLPSMCRDVLDILPCGFVKKNRAAEIPPPVSKPVLFGQIQREALTSENWQVLPTLGSAC</sequence>
<organism evidence="1 2">
    <name type="scientific">Symbiodinium natans</name>
    <dbReference type="NCBI Taxonomy" id="878477"/>
    <lineage>
        <taxon>Eukaryota</taxon>
        <taxon>Sar</taxon>
        <taxon>Alveolata</taxon>
        <taxon>Dinophyceae</taxon>
        <taxon>Suessiales</taxon>
        <taxon>Symbiodiniaceae</taxon>
        <taxon>Symbiodinium</taxon>
    </lineage>
</organism>
<protein>
    <submittedName>
        <fullName evidence="1">Uncharacterized protein</fullName>
    </submittedName>
</protein>
<gene>
    <name evidence="1" type="ORF">SNAT2548_LOCUS31163</name>
</gene>
<accession>A0A812TWI5</accession>
<proteinExistence type="predicted"/>
<dbReference type="AlphaFoldDB" id="A0A812TWI5"/>
<keyword evidence="2" id="KW-1185">Reference proteome</keyword>
<evidence type="ECO:0000313" key="1">
    <source>
        <dbReference type="EMBL" id="CAE7554736.1"/>
    </source>
</evidence>
<evidence type="ECO:0000313" key="2">
    <source>
        <dbReference type="Proteomes" id="UP000604046"/>
    </source>
</evidence>